<proteinExistence type="predicted"/>
<gene>
    <name evidence="1" type="ORF">MEUPH1_LOCUS28188</name>
</gene>
<evidence type="ECO:0008006" key="3">
    <source>
        <dbReference type="Google" id="ProtNLM"/>
    </source>
</evidence>
<dbReference type="EMBL" id="CARXXK010001228">
    <property type="protein sequence ID" value="CAI6374575.1"/>
    <property type="molecule type" value="Genomic_DNA"/>
</dbReference>
<evidence type="ECO:0000313" key="1">
    <source>
        <dbReference type="EMBL" id="CAI6374575.1"/>
    </source>
</evidence>
<dbReference type="AlphaFoldDB" id="A0AAV0Y160"/>
<keyword evidence="2" id="KW-1185">Reference proteome</keyword>
<name>A0AAV0Y160_9HEMI</name>
<evidence type="ECO:0000313" key="2">
    <source>
        <dbReference type="Proteomes" id="UP001160148"/>
    </source>
</evidence>
<dbReference type="Proteomes" id="UP001160148">
    <property type="component" value="Unassembled WGS sequence"/>
</dbReference>
<accession>A0AAV0Y160</accession>
<comment type="caution">
    <text evidence="1">The sequence shown here is derived from an EMBL/GenBank/DDBJ whole genome shotgun (WGS) entry which is preliminary data.</text>
</comment>
<protein>
    <recommendedName>
        <fullName evidence="3">Reverse transcriptase</fullName>
    </recommendedName>
</protein>
<sequence length="224" mass="25363">MGQLAARTIYKGVLCEIYASGTKLAKSKKILLSAQRAPLLAMTGAYNTVSTNCLPAVAGTMPLDLEIRMHVLKLKQRAQEITTAAFDESVSDLFDEWQLRYDTLPKGNWSKKMIPSVRYRFNLPMKLDHYTTQFLTGHGDFRAKLHSFKLVPDPICECDQKPETVNHVLRFCPRTKSARIRLKRVLSDEGVSWPPADGAFLKNKATYEALARFAREALTNRTDR</sequence>
<reference evidence="1 2" key="1">
    <citation type="submission" date="2023-01" db="EMBL/GenBank/DDBJ databases">
        <authorList>
            <person name="Whitehead M."/>
        </authorList>
    </citation>
    <scope>NUCLEOTIDE SEQUENCE [LARGE SCALE GENOMIC DNA]</scope>
</reference>
<organism evidence="1 2">
    <name type="scientific">Macrosiphum euphorbiae</name>
    <name type="common">potato aphid</name>
    <dbReference type="NCBI Taxonomy" id="13131"/>
    <lineage>
        <taxon>Eukaryota</taxon>
        <taxon>Metazoa</taxon>
        <taxon>Ecdysozoa</taxon>
        <taxon>Arthropoda</taxon>
        <taxon>Hexapoda</taxon>
        <taxon>Insecta</taxon>
        <taxon>Pterygota</taxon>
        <taxon>Neoptera</taxon>
        <taxon>Paraneoptera</taxon>
        <taxon>Hemiptera</taxon>
        <taxon>Sternorrhyncha</taxon>
        <taxon>Aphidomorpha</taxon>
        <taxon>Aphidoidea</taxon>
        <taxon>Aphididae</taxon>
        <taxon>Macrosiphini</taxon>
        <taxon>Macrosiphum</taxon>
    </lineage>
</organism>